<sequence length="309" mass="32693">MNGGRRGTGRRTSQTASGTGPGLTVYAQLAGIVLFWGANWPLMKLALVDIGPLTFCAVRLFGTALSVAAMAPVLRFPLLPQRGERLMLAVVGLLQVAGMMGLSNLGLQFVSPGRASVLAYTMQMWALPLGLLLLGERITGRRAAAAGLTFAGVVVFFNPALVDWSDANALIGNGLLIGCALSWALGATLYRRRVWRTPFWTQTFWQIAASALVMVPLALSTESGHPVHWSGSLLAVVAYNCLIATGLCYWWWGKALSVMPASQAGQIVCLVPITALLLSAVFYHEPLSAGVLASVAMIAGGIVLSARAR</sequence>
<dbReference type="InterPro" id="IPR050638">
    <property type="entry name" value="AA-Vitamin_Transporters"/>
</dbReference>
<feature type="transmembrane region" description="Helical" evidence="6">
    <location>
        <begin position="167"/>
        <end position="187"/>
    </location>
</feature>
<evidence type="ECO:0000259" key="7">
    <source>
        <dbReference type="Pfam" id="PF00892"/>
    </source>
</evidence>
<dbReference type="EMBL" id="FXAK01000010">
    <property type="protein sequence ID" value="SMF91412.1"/>
    <property type="molecule type" value="Genomic_DNA"/>
</dbReference>
<evidence type="ECO:0000256" key="3">
    <source>
        <dbReference type="ARBA" id="ARBA00022692"/>
    </source>
</evidence>
<feature type="transmembrane region" description="Helical" evidence="6">
    <location>
        <begin position="117"/>
        <end position="134"/>
    </location>
</feature>
<keyword evidence="4 6" id="KW-1133">Transmembrane helix</keyword>
<evidence type="ECO:0000313" key="8">
    <source>
        <dbReference type="EMBL" id="SMF91412.1"/>
    </source>
</evidence>
<keyword evidence="2" id="KW-1003">Cell membrane</keyword>
<keyword evidence="3 6" id="KW-0812">Transmembrane</keyword>
<evidence type="ECO:0000256" key="5">
    <source>
        <dbReference type="ARBA" id="ARBA00023136"/>
    </source>
</evidence>
<evidence type="ECO:0000256" key="4">
    <source>
        <dbReference type="ARBA" id="ARBA00022989"/>
    </source>
</evidence>
<feature type="transmembrane region" description="Helical" evidence="6">
    <location>
        <begin position="50"/>
        <end position="74"/>
    </location>
</feature>
<feature type="transmembrane region" description="Helical" evidence="6">
    <location>
        <begin position="264"/>
        <end position="283"/>
    </location>
</feature>
<evidence type="ECO:0000256" key="6">
    <source>
        <dbReference type="SAM" id="Phobius"/>
    </source>
</evidence>
<feature type="transmembrane region" description="Helical" evidence="6">
    <location>
        <begin position="231"/>
        <end position="252"/>
    </location>
</feature>
<dbReference type="SUPFAM" id="SSF103481">
    <property type="entry name" value="Multidrug resistance efflux transporter EmrE"/>
    <property type="match status" value="2"/>
</dbReference>
<accession>A0A1X7HSS7</accession>
<organism evidence="8 9">
    <name type="scientific">Azospirillum oryzae</name>
    <dbReference type="NCBI Taxonomy" id="286727"/>
    <lineage>
        <taxon>Bacteria</taxon>
        <taxon>Pseudomonadati</taxon>
        <taxon>Pseudomonadota</taxon>
        <taxon>Alphaproteobacteria</taxon>
        <taxon>Rhodospirillales</taxon>
        <taxon>Azospirillaceae</taxon>
        <taxon>Azospirillum</taxon>
    </lineage>
</organism>
<feature type="domain" description="EamA" evidence="7">
    <location>
        <begin position="171"/>
        <end position="305"/>
    </location>
</feature>
<gene>
    <name evidence="8" type="ORF">SAMN02982917_0226</name>
</gene>
<dbReference type="GO" id="GO:0005886">
    <property type="term" value="C:plasma membrane"/>
    <property type="evidence" value="ECO:0007669"/>
    <property type="project" value="UniProtKB-SubCell"/>
</dbReference>
<protein>
    <submittedName>
        <fullName evidence="8">Permease of the drug/metabolite transporter (DMT) superfamily</fullName>
    </submittedName>
</protein>
<feature type="transmembrane region" description="Helical" evidence="6">
    <location>
        <begin position="289"/>
        <end position="306"/>
    </location>
</feature>
<evidence type="ECO:0000256" key="1">
    <source>
        <dbReference type="ARBA" id="ARBA00004651"/>
    </source>
</evidence>
<name>A0A1X7HSS7_9PROT</name>
<dbReference type="AlphaFoldDB" id="A0A1X7HSS7"/>
<dbReference type="InterPro" id="IPR000620">
    <property type="entry name" value="EamA_dom"/>
</dbReference>
<reference evidence="8 9" key="1">
    <citation type="submission" date="2017-04" db="EMBL/GenBank/DDBJ databases">
        <authorList>
            <person name="Afonso C.L."/>
            <person name="Miller P.J."/>
            <person name="Scott M.A."/>
            <person name="Spackman E."/>
            <person name="Goraichik I."/>
            <person name="Dimitrov K.M."/>
            <person name="Suarez D.L."/>
            <person name="Swayne D.E."/>
        </authorList>
    </citation>
    <scope>NUCLEOTIDE SEQUENCE [LARGE SCALE GENOMIC DNA]</scope>
    <source>
        <strain evidence="8 9">A2P</strain>
    </source>
</reference>
<comment type="subcellular location">
    <subcellularLocation>
        <location evidence="1">Cell membrane</location>
        <topology evidence="1">Multi-pass membrane protein</topology>
    </subcellularLocation>
</comment>
<keyword evidence="5 6" id="KW-0472">Membrane</keyword>
<feature type="transmembrane region" description="Helical" evidence="6">
    <location>
        <begin position="86"/>
        <end position="105"/>
    </location>
</feature>
<evidence type="ECO:0000313" key="9">
    <source>
        <dbReference type="Proteomes" id="UP000192936"/>
    </source>
</evidence>
<dbReference type="PANTHER" id="PTHR32322:SF18">
    <property type="entry name" value="S-ADENOSYLMETHIONINE_S-ADENOSYLHOMOCYSTEINE TRANSPORTER"/>
    <property type="match status" value="1"/>
</dbReference>
<proteinExistence type="predicted"/>
<feature type="domain" description="EamA" evidence="7">
    <location>
        <begin position="30"/>
        <end position="156"/>
    </location>
</feature>
<dbReference type="Gene3D" id="1.10.3730.20">
    <property type="match status" value="1"/>
</dbReference>
<dbReference type="Proteomes" id="UP000192936">
    <property type="component" value="Unassembled WGS sequence"/>
</dbReference>
<feature type="transmembrane region" description="Helical" evidence="6">
    <location>
        <begin position="143"/>
        <end position="161"/>
    </location>
</feature>
<dbReference type="STRING" id="286727.SAMN02982917_0226"/>
<feature type="transmembrane region" description="Helical" evidence="6">
    <location>
        <begin position="199"/>
        <end position="219"/>
    </location>
</feature>
<dbReference type="PANTHER" id="PTHR32322">
    <property type="entry name" value="INNER MEMBRANE TRANSPORTER"/>
    <property type="match status" value="1"/>
</dbReference>
<dbReference type="InterPro" id="IPR037185">
    <property type="entry name" value="EmrE-like"/>
</dbReference>
<evidence type="ECO:0000256" key="2">
    <source>
        <dbReference type="ARBA" id="ARBA00022475"/>
    </source>
</evidence>
<dbReference type="Pfam" id="PF00892">
    <property type="entry name" value="EamA"/>
    <property type="match status" value="2"/>
</dbReference>
<feature type="transmembrane region" description="Helical" evidence="6">
    <location>
        <begin position="20"/>
        <end position="38"/>
    </location>
</feature>